<proteinExistence type="predicted"/>
<evidence type="ECO:0000256" key="4">
    <source>
        <dbReference type="ARBA" id="ARBA00022989"/>
    </source>
</evidence>
<feature type="transmembrane region" description="Helical" evidence="6">
    <location>
        <begin position="25"/>
        <end position="47"/>
    </location>
</feature>
<evidence type="ECO:0000313" key="8">
    <source>
        <dbReference type="EMBL" id="XCG62355.1"/>
    </source>
</evidence>
<feature type="transmembrane region" description="Helical" evidence="6">
    <location>
        <begin position="53"/>
        <end position="72"/>
    </location>
</feature>
<dbReference type="Pfam" id="PF12823">
    <property type="entry name" value="DUF3817"/>
    <property type="match status" value="1"/>
</dbReference>
<evidence type="ECO:0000256" key="2">
    <source>
        <dbReference type="ARBA" id="ARBA00022475"/>
    </source>
</evidence>
<dbReference type="NCBIfam" id="TIGR03954">
    <property type="entry name" value="integ_memb_HG"/>
    <property type="match status" value="1"/>
</dbReference>
<keyword evidence="3 6" id="KW-0812">Transmembrane</keyword>
<feature type="transmembrane region" description="Helical" evidence="6">
    <location>
        <begin position="84"/>
        <end position="101"/>
    </location>
</feature>
<evidence type="ECO:0000259" key="7">
    <source>
        <dbReference type="Pfam" id="PF12823"/>
    </source>
</evidence>
<feature type="domain" description="DUF3817" evidence="7">
    <location>
        <begin position="20"/>
        <end position="107"/>
    </location>
</feature>
<accession>A0AAU8DJI7</accession>
<evidence type="ECO:0000256" key="1">
    <source>
        <dbReference type="ARBA" id="ARBA00004651"/>
    </source>
</evidence>
<dbReference type="PANTHER" id="PTHR40077">
    <property type="entry name" value="MEMBRANE PROTEIN-RELATED"/>
    <property type="match status" value="1"/>
</dbReference>
<dbReference type="GO" id="GO:0005886">
    <property type="term" value="C:plasma membrane"/>
    <property type="evidence" value="ECO:0007669"/>
    <property type="project" value="UniProtKB-SubCell"/>
</dbReference>
<keyword evidence="4 6" id="KW-1133">Transmembrane helix</keyword>
<keyword evidence="5 6" id="KW-0472">Membrane</keyword>
<organism evidence="8">
    <name type="scientific">Nakamurella sp. A5-74</name>
    <dbReference type="NCBI Taxonomy" id="3158264"/>
    <lineage>
        <taxon>Bacteria</taxon>
        <taxon>Bacillati</taxon>
        <taxon>Actinomycetota</taxon>
        <taxon>Actinomycetes</taxon>
        <taxon>Nakamurellales</taxon>
        <taxon>Nakamurellaceae</taxon>
        <taxon>Nakamurella</taxon>
    </lineage>
</organism>
<dbReference type="AlphaFoldDB" id="A0AAU8DJI7"/>
<protein>
    <submittedName>
        <fullName evidence="8">DUF3817 domain-containing protein</fullName>
    </submittedName>
</protein>
<dbReference type="EMBL" id="CP159218">
    <property type="protein sequence ID" value="XCG62355.1"/>
    <property type="molecule type" value="Genomic_DNA"/>
</dbReference>
<evidence type="ECO:0000256" key="6">
    <source>
        <dbReference type="SAM" id="Phobius"/>
    </source>
</evidence>
<gene>
    <name evidence="8" type="ORF">ABLG96_13940</name>
</gene>
<evidence type="ECO:0000256" key="3">
    <source>
        <dbReference type="ARBA" id="ARBA00022692"/>
    </source>
</evidence>
<keyword evidence="2" id="KW-1003">Cell membrane</keyword>
<sequence length="115" mass="12521">MAGSTGNAVATLPPKTAAALQRYRISAFVVGVGLLILVATMILKYGFDIGGPTMIWGPIHGVLYIAYVLLAFDLSYRERWSIKGLLGVLVAGVIPVLSFVVERRVHRKVLARERL</sequence>
<evidence type="ECO:0000256" key="5">
    <source>
        <dbReference type="ARBA" id="ARBA00023136"/>
    </source>
</evidence>
<reference evidence="8" key="1">
    <citation type="submission" date="2024-05" db="EMBL/GenBank/DDBJ databases">
        <authorList>
            <person name="Cai S.Y."/>
            <person name="Jin L.M."/>
            <person name="Li H.R."/>
        </authorList>
    </citation>
    <scope>NUCLEOTIDE SEQUENCE</scope>
    <source>
        <strain evidence="8">A5-74</strain>
    </source>
</reference>
<comment type="subcellular location">
    <subcellularLocation>
        <location evidence="1">Cell membrane</location>
        <topology evidence="1">Multi-pass membrane protein</topology>
    </subcellularLocation>
</comment>
<dbReference type="RefSeq" id="WP_353647970.1">
    <property type="nucleotide sequence ID" value="NZ_CP159218.1"/>
</dbReference>
<dbReference type="PANTHER" id="PTHR40077:SF2">
    <property type="entry name" value="MEMBRANE PROTEIN"/>
    <property type="match status" value="1"/>
</dbReference>
<name>A0AAU8DJI7_9ACTN</name>
<dbReference type="InterPro" id="IPR023845">
    <property type="entry name" value="DUF3817_TM"/>
</dbReference>